<evidence type="ECO:0000313" key="13">
    <source>
        <dbReference type="EMBL" id="HAD6864592.1"/>
    </source>
</evidence>
<keyword evidence="3 10" id="KW-0813">Transport</keyword>
<evidence type="ECO:0000256" key="2">
    <source>
        <dbReference type="ARBA" id="ARBA00008064"/>
    </source>
</evidence>
<evidence type="ECO:0000256" key="10">
    <source>
        <dbReference type="RuleBase" id="RU003884"/>
    </source>
</evidence>
<accession>A0A718Y4L9</accession>
<keyword evidence="8 10" id="KW-0472">Membrane</keyword>
<dbReference type="GO" id="GO:0009297">
    <property type="term" value="P:pilus assembly"/>
    <property type="evidence" value="ECO:0007669"/>
    <property type="project" value="InterPro"/>
</dbReference>
<evidence type="ECO:0000256" key="6">
    <source>
        <dbReference type="ARBA" id="ARBA00022692"/>
    </source>
</evidence>
<dbReference type="Pfam" id="PF00577">
    <property type="entry name" value="Usher"/>
    <property type="match status" value="1"/>
</dbReference>
<dbReference type="SUPFAM" id="SSF141729">
    <property type="entry name" value="FimD N-terminal domain-like"/>
    <property type="match status" value="1"/>
</dbReference>
<evidence type="ECO:0000256" key="1">
    <source>
        <dbReference type="ARBA" id="ARBA00004571"/>
    </source>
</evidence>
<evidence type="ECO:0000256" key="8">
    <source>
        <dbReference type="ARBA" id="ARBA00023136"/>
    </source>
</evidence>
<keyword evidence="6 10" id="KW-0812">Transmembrane</keyword>
<dbReference type="Pfam" id="PF13954">
    <property type="entry name" value="PapC_N"/>
    <property type="match status" value="1"/>
</dbReference>
<gene>
    <name evidence="13" type="primary">pefC</name>
    <name evidence="13" type="ORF">G1X41_21720</name>
</gene>
<keyword evidence="4" id="KW-1134">Transmembrane beta strand</keyword>
<evidence type="ECO:0000256" key="9">
    <source>
        <dbReference type="ARBA" id="ARBA00023237"/>
    </source>
</evidence>
<dbReference type="InterPro" id="IPR018030">
    <property type="entry name" value="Fimbrial_membr_usher_CS"/>
</dbReference>
<dbReference type="PANTHER" id="PTHR30451">
    <property type="entry name" value="OUTER MEMBRANE USHER PROTEIN"/>
    <property type="match status" value="1"/>
</dbReference>
<dbReference type="AlphaFoldDB" id="A0A718Y4L9"/>
<evidence type="ECO:0000256" key="5">
    <source>
        <dbReference type="ARBA" id="ARBA00022558"/>
    </source>
</evidence>
<dbReference type="NCBIfam" id="NF011760">
    <property type="entry name" value="PRK15213.1"/>
    <property type="match status" value="1"/>
</dbReference>
<dbReference type="InterPro" id="IPR000015">
    <property type="entry name" value="Fimb_usher"/>
</dbReference>
<dbReference type="PANTHER" id="PTHR30451:SF21">
    <property type="entry name" value="FIMBRIAL USHER DOMAIN-CONTAINING PROTEIN YDET-RELATED"/>
    <property type="match status" value="1"/>
</dbReference>
<dbReference type="Gene3D" id="2.60.40.2610">
    <property type="entry name" value="Outer membrane usher protein FimD, plug domain"/>
    <property type="match status" value="1"/>
</dbReference>
<dbReference type="Gene3D" id="2.60.40.3110">
    <property type="match status" value="1"/>
</dbReference>
<evidence type="ECO:0000256" key="3">
    <source>
        <dbReference type="ARBA" id="ARBA00022448"/>
    </source>
</evidence>
<dbReference type="InterPro" id="IPR025885">
    <property type="entry name" value="PapC_N"/>
</dbReference>
<dbReference type="InterPro" id="IPR037224">
    <property type="entry name" value="PapC_N_sf"/>
</dbReference>
<dbReference type="EMBL" id="DAAPMV010000014">
    <property type="protein sequence ID" value="HAD6864592.1"/>
    <property type="molecule type" value="Genomic_DNA"/>
</dbReference>
<comment type="similarity">
    <text evidence="2 10">Belongs to the fimbrial export usher family.</text>
</comment>
<reference evidence="13" key="2">
    <citation type="submission" date="2019-01" db="EMBL/GenBank/DDBJ databases">
        <authorList>
            <consortium name="NCBI Pathogen Detection Project"/>
        </authorList>
    </citation>
    <scope>NUCLEOTIDE SEQUENCE</scope>
    <source>
        <strain evidence="13">SL1344</strain>
    </source>
</reference>
<reference evidence="13" key="1">
    <citation type="journal article" date="2018" name="Genome Biol.">
        <title>SKESA: strategic k-mer extension for scrupulous assemblies.</title>
        <authorList>
            <person name="Souvorov A."/>
            <person name="Agarwala R."/>
            <person name="Lipman D.J."/>
        </authorList>
    </citation>
    <scope>NUCLEOTIDE SEQUENCE</scope>
    <source>
        <strain evidence="13">SL1344</strain>
    </source>
</reference>
<name>A0A718Y4L9_SALTS</name>
<dbReference type="GO" id="GO:0009279">
    <property type="term" value="C:cell outer membrane"/>
    <property type="evidence" value="ECO:0007669"/>
    <property type="project" value="UniProtKB-SubCell"/>
</dbReference>
<feature type="signal peptide" evidence="11">
    <location>
        <begin position="1"/>
        <end position="24"/>
    </location>
</feature>
<feature type="chain" id="PRO_5027571361" evidence="11">
    <location>
        <begin position="25"/>
        <end position="813"/>
    </location>
</feature>
<comment type="subcellular location">
    <subcellularLocation>
        <location evidence="1 10">Cell outer membrane</location>
        <topology evidence="1 10">Multi-pass membrane protein</topology>
    </subcellularLocation>
</comment>
<comment type="caution">
    <text evidence="13">The sequence shown here is derived from an EMBL/GenBank/DDBJ whole genome shotgun (WGS) entry which is preliminary data.</text>
</comment>
<feature type="domain" description="PapC N-terminal" evidence="12">
    <location>
        <begin position="38"/>
        <end position="172"/>
    </location>
</feature>
<sequence>MTQKISIFKLSALSLAFFSHYSFASGLVSELGADTELNMAFLQGTKVVPSVLKTGMLFPSGEYYVDVVVNNDNLGKAKLTISPQEEQARMLCLSSAWLKDAGVPIRLDAYTAEYNGQSGCYQLARNSYTRVDFNHANQSLVFSIPQTNVISKTDPSQWDYGVNAFRLHYNGNVVRQSSNQTSAYGSADVNVNMGRWVLSSHMNGTRNSDGSTDFAVHDATLSTAISSLRSDLRLGKGWTRSEQFSDFGFYGVSLRSNSNMTPWESRGFAPLISGVATSTSRITITQNGYTMYSRVVPPGPYELNDVRPVGNGDLEVTVEDASGKKTVTRYPVTTLPTLLRPGELQYDVSMGRRSSHSDISKPFSSGDTGLFWSGSMAYGVGSTTLGGASILHGKYRAGAVTATQALGAFGAISAGAAMARAEYDHRPTRSGHSISAKYAKSFSDTTDLHLMAYRYQSRGYVEFSSFDPTERSERHNYDQKSRYEMQLTQKLTDLSRLHLSAWREDYWDRPGISSGGSLGTSFTLFNNISLSVNAGYTRRPYMDKDDYNGSLSVSVPFSLGGVQHYSSSSVGYNSTTDSTQYQTQVSARPTDRLNYTVAAGMTDRGARSASADMNYGFDAMRVGVGVTQSREDTSLRGEIAGAVVATTESGLLMTRDQNTTVGVVRVPDVAGVKFNGSPETNRRGYTVVGLSEYSQNRIDVDMENVPDNLDLGVTSYSVVPTEKAVVYREFGANYVKRYFLQVRDRQGRLLGGGDARTEQNLNAGFIARNGVLSMSLLSEPKEVKVDLGEGEMCRISMNGIRPRADKVQEVRCE</sequence>
<proteinExistence type="inferred from homology"/>
<keyword evidence="7 11" id="KW-0732">Signal</keyword>
<keyword evidence="5 10" id="KW-1029">Fimbrium biogenesis</keyword>
<evidence type="ECO:0000256" key="4">
    <source>
        <dbReference type="ARBA" id="ARBA00022452"/>
    </source>
</evidence>
<evidence type="ECO:0000259" key="12">
    <source>
        <dbReference type="Pfam" id="PF13954"/>
    </source>
</evidence>
<evidence type="ECO:0000256" key="11">
    <source>
        <dbReference type="SAM" id="SignalP"/>
    </source>
</evidence>
<protein>
    <submittedName>
        <fullName evidence="13">Outer membrane usher protein PefC</fullName>
    </submittedName>
</protein>
<dbReference type="InterPro" id="IPR042186">
    <property type="entry name" value="FimD_plug_dom"/>
</dbReference>
<dbReference type="GO" id="GO:0015473">
    <property type="term" value="F:fimbrial usher porin activity"/>
    <property type="evidence" value="ECO:0007669"/>
    <property type="project" value="InterPro"/>
</dbReference>
<evidence type="ECO:0000256" key="7">
    <source>
        <dbReference type="ARBA" id="ARBA00022729"/>
    </source>
</evidence>
<dbReference type="Gene3D" id="3.10.20.410">
    <property type="match status" value="1"/>
</dbReference>
<organism evidence="13">
    <name type="scientific">Salmonella typhimurium (strain SL1344)</name>
    <dbReference type="NCBI Taxonomy" id="216597"/>
    <lineage>
        <taxon>Bacteria</taxon>
        <taxon>Pseudomonadati</taxon>
        <taxon>Pseudomonadota</taxon>
        <taxon>Gammaproteobacteria</taxon>
        <taxon>Enterobacterales</taxon>
        <taxon>Enterobacteriaceae</taxon>
        <taxon>Salmonella</taxon>
    </lineage>
</organism>
<dbReference type="PROSITE" id="PS01151">
    <property type="entry name" value="FIMBRIAL_USHER"/>
    <property type="match status" value="1"/>
</dbReference>
<keyword evidence="9 10" id="KW-0998">Cell outer membrane</keyword>